<reference evidence="2 3" key="1">
    <citation type="submission" date="2019-05" db="EMBL/GenBank/DDBJ databases">
        <title>Another draft genome of Portunus trituberculatus and its Hox gene families provides insights of decapod evolution.</title>
        <authorList>
            <person name="Jeong J.-H."/>
            <person name="Song I."/>
            <person name="Kim S."/>
            <person name="Choi T."/>
            <person name="Kim D."/>
            <person name="Ryu S."/>
            <person name="Kim W."/>
        </authorList>
    </citation>
    <scope>NUCLEOTIDE SEQUENCE [LARGE SCALE GENOMIC DNA]</scope>
    <source>
        <tissue evidence="2">Muscle</tissue>
    </source>
</reference>
<dbReference type="EMBL" id="VSRR010003792">
    <property type="protein sequence ID" value="MPC37478.1"/>
    <property type="molecule type" value="Genomic_DNA"/>
</dbReference>
<comment type="caution">
    <text evidence="2">The sequence shown here is derived from an EMBL/GenBank/DDBJ whole genome shotgun (WGS) entry which is preliminary data.</text>
</comment>
<accession>A0A5B7EWS7</accession>
<evidence type="ECO:0000313" key="3">
    <source>
        <dbReference type="Proteomes" id="UP000324222"/>
    </source>
</evidence>
<dbReference type="AlphaFoldDB" id="A0A5B7EWS7"/>
<dbReference type="Proteomes" id="UP000324222">
    <property type="component" value="Unassembled WGS sequence"/>
</dbReference>
<protein>
    <submittedName>
        <fullName evidence="2">Uncharacterized protein</fullName>
    </submittedName>
</protein>
<evidence type="ECO:0000313" key="2">
    <source>
        <dbReference type="EMBL" id="MPC37478.1"/>
    </source>
</evidence>
<keyword evidence="3" id="KW-1185">Reference proteome</keyword>
<sequence length="100" mass="11443">MKRRQSRRVVGGVWRNEEQLVTFMTSLSRPIRLPGLAKHEDHPHSAHTRPGPPTLQLLPVYSLPEPVTHKPFNFIRIFHPLSTRSTHRLTHPLLGDTSSS</sequence>
<name>A0A5B7EWS7_PORTR</name>
<organism evidence="2 3">
    <name type="scientific">Portunus trituberculatus</name>
    <name type="common">Swimming crab</name>
    <name type="synonym">Neptunus trituberculatus</name>
    <dbReference type="NCBI Taxonomy" id="210409"/>
    <lineage>
        <taxon>Eukaryota</taxon>
        <taxon>Metazoa</taxon>
        <taxon>Ecdysozoa</taxon>
        <taxon>Arthropoda</taxon>
        <taxon>Crustacea</taxon>
        <taxon>Multicrustacea</taxon>
        <taxon>Malacostraca</taxon>
        <taxon>Eumalacostraca</taxon>
        <taxon>Eucarida</taxon>
        <taxon>Decapoda</taxon>
        <taxon>Pleocyemata</taxon>
        <taxon>Brachyura</taxon>
        <taxon>Eubrachyura</taxon>
        <taxon>Portunoidea</taxon>
        <taxon>Portunidae</taxon>
        <taxon>Portuninae</taxon>
        <taxon>Portunus</taxon>
    </lineage>
</organism>
<proteinExistence type="predicted"/>
<gene>
    <name evidence="2" type="ORF">E2C01_030959</name>
</gene>
<evidence type="ECO:0000256" key="1">
    <source>
        <dbReference type="SAM" id="MobiDB-lite"/>
    </source>
</evidence>
<feature type="region of interest" description="Disordered" evidence="1">
    <location>
        <begin position="34"/>
        <end position="53"/>
    </location>
</feature>